<accession>A0ABY7JSN7</accession>
<sequence>MQIRPPRRLLAGVAGLAAVATVAACGGGSSPSDPATPTGGATSSSPAAAGRGFGRGAPPAASGTIAAVTGTTMQVQSRQNGQVAVHWTATTKFTQQVKVAASSIEAGDCVTATAGPGTSPTATSFAASTLSVSAPTDGSCTGRDGQFGGGGARPSGFPTGARPSGFPTGGPPSGFPTGAARNRGRAGFGAIARGSVTSVSGNTLVIAAREFGSGSSSPATSTTTVTLSSATTITSEKSATASAIKVGRCATARGSADSSGTVTATALVITDPANGQCGAFGSFGSFGGGDGGNGG</sequence>
<evidence type="ECO:0000259" key="3">
    <source>
        <dbReference type="Pfam" id="PF18914"/>
    </source>
</evidence>
<evidence type="ECO:0000256" key="1">
    <source>
        <dbReference type="SAM" id="MobiDB-lite"/>
    </source>
</evidence>
<evidence type="ECO:0000256" key="2">
    <source>
        <dbReference type="SAM" id="SignalP"/>
    </source>
</evidence>
<gene>
    <name evidence="4" type="ORF">M6B22_13655</name>
</gene>
<dbReference type="RefSeq" id="WP_269442102.1">
    <property type="nucleotide sequence ID" value="NZ_CP097463.1"/>
</dbReference>
<feature type="domain" description="DUF5666" evidence="3">
    <location>
        <begin position="193"/>
        <end position="265"/>
    </location>
</feature>
<dbReference type="PROSITE" id="PS51257">
    <property type="entry name" value="PROKAR_LIPOPROTEIN"/>
    <property type="match status" value="1"/>
</dbReference>
<organism evidence="4 5">
    <name type="scientific">Jatrophihabitans cynanchi</name>
    <dbReference type="NCBI Taxonomy" id="2944128"/>
    <lineage>
        <taxon>Bacteria</taxon>
        <taxon>Bacillati</taxon>
        <taxon>Actinomycetota</taxon>
        <taxon>Actinomycetes</taxon>
        <taxon>Jatrophihabitantales</taxon>
        <taxon>Jatrophihabitantaceae</taxon>
        <taxon>Jatrophihabitans</taxon>
    </lineage>
</organism>
<dbReference type="EMBL" id="CP097463">
    <property type="protein sequence ID" value="WAX55584.1"/>
    <property type="molecule type" value="Genomic_DNA"/>
</dbReference>
<feature type="region of interest" description="Disordered" evidence="1">
    <location>
        <begin position="26"/>
        <end position="61"/>
    </location>
</feature>
<feature type="region of interest" description="Disordered" evidence="1">
    <location>
        <begin position="147"/>
        <end position="181"/>
    </location>
</feature>
<evidence type="ECO:0000313" key="4">
    <source>
        <dbReference type="EMBL" id="WAX55584.1"/>
    </source>
</evidence>
<evidence type="ECO:0000313" key="5">
    <source>
        <dbReference type="Proteomes" id="UP001164693"/>
    </source>
</evidence>
<name>A0ABY7JSN7_9ACTN</name>
<reference evidence="4" key="1">
    <citation type="submission" date="2022-05" db="EMBL/GenBank/DDBJ databases">
        <title>Jatrophihabitans sp. SB3-54 whole genome sequence.</title>
        <authorList>
            <person name="Suh M.K."/>
            <person name="Eom M.K."/>
            <person name="Kim J.S."/>
            <person name="Kim H.S."/>
            <person name="Do H.E."/>
            <person name="Shin Y.K."/>
            <person name="Lee J.-S."/>
        </authorList>
    </citation>
    <scope>NUCLEOTIDE SEQUENCE</scope>
    <source>
        <strain evidence="4">SB3-54</strain>
    </source>
</reference>
<dbReference type="Proteomes" id="UP001164693">
    <property type="component" value="Chromosome"/>
</dbReference>
<feature type="signal peptide" evidence="2">
    <location>
        <begin position="1"/>
        <end position="24"/>
    </location>
</feature>
<feature type="compositionally biased region" description="Low complexity" evidence="1">
    <location>
        <begin position="35"/>
        <end position="61"/>
    </location>
</feature>
<dbReference type="Pfam" id="PF18914">
    <property type="entry name" value="DUF5666"/>
    <property type="match status" value="1"/>
</dbReference>
<keyword evidence="2" id="KW-0732">Signal</keyword>
<protein>
    <submittedName>
        <fullName evidence="4">DUF5666 domain-containing protein</fullName>
    </submittedName>
</protein>
<feature type="chain" id="PRO_5045622787" evidence="2">
    <location>
        <begin position="25"/>
        <end position="295"/>
    </location>
</feature>
<keyword evidence="5" id="KW-1185">Reference proteome</keyword>
<proteinExistence type="predicted"/>
<dbReference type="InterPro" id="IPR043724">
    <property type="entry name" value="DUF5666"/>
</dbReference>